<evidence type="ECO:0000313" key="9">
    <source>
        <dbReference type="EMBL" id="JAC13518.1"/>
    </source>
</evidence>
<dbReference type="GO" id="GO:0003676">
    <property type="term" value="F:nucleic acid binding"/>
    <property type="evidence" value="ECO:0007669"/>
    <property type="project" value="InterPro"/>
</dbReference>
<feature type="compositionally biased region" description="Polar residues" evidence="7">
    <location>
        <begin position="223"/>
        <end position="232"/>
    </location>
</feature>
<sequence length="1066" mass="116086">RQCNFENSKNKTRENFTVAHPETMLLICASEVQKHRRVSKNLATRKTQQMLVTAESPPPWTLTSDRHQLRPRQQRQRNVTQSEGFPALVAENGTSKTPPSPKSSSSSSPPMANANGSVANGFRGRNKRNPTPSAQNNRQNSADPDKCEQRKVRTNKNQKKQVKPTNNNNGMISSRPTSAGKLDDASNRNEKNDDRKQQKHGSGTGEPAAAASAGGGGKPSRKTAASNAATNVKKQRTADANYQHPWLYTTLKGHTGQVYDMDFSRNGKYLATCAEDSPSAQSSSGNHLINGNINENDEQNATTRSLSPASSSASSSAFSVSVVSDGKATSSDTGSCSGSSSGINSIGSGDNISCSSSSSSSGGSTRGEESPNGQGASKKQRRYTKKKQQYKKPTAGNGATTSSTGHAANGGLKSQPSLRPSSPSASDDSTNTLQDDHLTQATYYYGSISPPSSPSTKVIPSLPPVGHNDQQVLNGSKLPSSSSLSSSPSSSSSSQTSAAIKMNKNTSYQGRLDFSSRTGIAQQRADKKYHQGNTGIGGHHASSSVTANAAAAAAAGGVTKNAANTSPLRQYVKLNLSENDLVKYLRKYVLDKDVMKQLGFPVEYGLDMDKAIIYKFPHDFFRPAQFLQQQTTTTTTTSAAGEEKKRAHHERIVVAASDKSDDNDSGQGSGTSSPTNVDDNDALLMYRLSSQTTSLQSPLGDMQLQPSEERECCRCGKGFFITLDGEYLTQEHCIYHWGRLTRVYSGSEFKKMYSCCNGDSDVKGCTINKLHVWTGLLSGFNGPFDGFVKTEPSPRKLKKFEKMLMNKFYYQNNMNVDCLELQPEDTLEDDESEGVFALDCEMSYTGRGLELTKVTVVAVDGSLVYEKLVKPDIEIVDYNTRYSGVTEADFSDPRNYATLKQVQKDLLRFIYDDTILIGHSIENDLKVLKIIHKTVIDTSITFPHMNGFPFRQSLKALTKNILKRDIQMQTQNGGSFVAQSHHHQQHHHHHHHISAELTDCDSSCSSNSSSSSSNSSASSNSSNSFGHCSLEDSRASLELMLWRVRKDKAAYDNMWSNNLSCYRMQN</sequence>
<dbReference type="InterPro" id="IPR012337">
    <property type="entry name" value="RNaseH-like_sf"/>
</dbReference>
<dbReference type="InterPro" id="IPR047021">
    <property type="entry name" value="REXO1/3/4-like"/>
</dbReference>
<comment type="subcellular location">
    <subcellularLocation>
        <location evidence="1">Nucleus</location>
    </subcellularLocation>
</comment>
<evidence type="ECO:0000256" key="2">
    <source>
        <dbReference type="ARBA" id="ARBA00006357"/>
    </source>
</evidence>
<keyword evidence="3" id="KW-0540">Nuclease</keyword>
<dbReference type="InterPro" id="IPR013520">
    <property type="entry name" value="Ribonucl_H"/>
</dbReference>
<name>A0A023EWP1_AEDAL</name>
<dbReference type="Gene3D" id="3.30.420.10">
    <property type="entry name" value="Ribonuclease H-like superfamily/Ribonuclease H"/>
    <property type="match status" value="1"/>
</dbReference>
<dbReference type="AlphaFoldDB" id="A0A023EWP1"/>
<feature type="region of interest" description="Disordered" evidence="7">
    <location>
        <begin position="42"/>
        <end position="237"/>
    </location>
</feature>
<dbReference type="VEuPathDB" id="VectorBase:AALF007930"/>
<feature type="compositionally biased region" description="Low complexity" evidence="7">
    <location>
        <begin position="347"/>
        <end position="363"/>
    </location>
</feature>
<keyword evidence="6" id="KW-0539">Nucleus</keyword>
<evidence type="ECO:0000256" key="7">
    <source>
        <dbReference type="SAM" id="MobiDB-lite"/>
    </source>
</evidence>
<dbReference type="SUPFAM" id="SSF53098">
    <property type="entry name" value="Ribonuclease H-like"/>
    <property type="match status" value="1"/>
</dbReference>
<keyword evidence="5" id="KW-0269">Exonuclease</keyword>
<dbReference type="GO" id="GO:0010629">
    <property type="term" value="P:negative regulation of gene expression"/>
    <property type="evidence" value="ECO:0007669"/>
    <property type="project" value="UniProtKB-ARBA"/>
</dbReference>
<dbReference type="VEuPathDB" id="VectorBase:AALF011303"/>
<dbReference type="PANTHER" id="PTHR12801:SF115">
    <property type="entry name" value="FI18136P1-RELATED"/>
    <property type="match status" value="1"/>
</dbReference>
<feature type="compositionally biased region" description="Low complexity" evidence="7">
    <location>
        <begin position="305"/>
        <end position="315"/>
    </location>
</feature>
<accession>A0A023EWP1</accession>
<dbReference type="GO" id="GO:0004527">
    <property type="term" value="F:exonuclease activity"/>
    <property type="evidence" value="ECO:0007669"/>
    <property type="project" value="UniProtKB-KW"/>
</dbReference>
<dbReference type="InterPro" id="IPR034922">
    <property type="entry name" value="REX1-like_exo"/>
</dbReference>
<dbReference type="EMBL" id="GAPW01000080">
    <property type="protein sequence ID" value="JAC13518.1"/>
    <property type="molecule type" value="mRNA"/>
</dbReference>
<dbReference type="CDD" id="cd06145">
    <property type="entry name" value="REX1_like"/>
    <property type="match status" value="1"/>
</dbReference>
<evidence type="ECO:0000256" key="6">
    <source>
        <dbReference type="ARBA" id="ARBA00023242"/>
    </source>
</evidence>
<reference evidence="9" key="1">
    <citation type="journal article" date="2014" name="PLoS Negl. Trop. Dis.">
        <title>Identification and characterization of seminal fluid proteins in the Asian tiger mosquito, Aedes albopictus.</title>
        <authorList>
            <person name="Boes K.E."/>
            <person name="Ribeiro J.M."/>
            <person name="Wong A."/>
            <person name="Harrington L.C."/>
            <person name="Wolfner M.F."/>
            <person name="Sirot L.K."/>
        </authorList>
    </citation>
    <scope>NUCLEOTIDE SEQUENCE</scope>
    <source>
        <tissue evidence="9">Reproductive organs</tissue>
    </source>
</reference>
<dbReference type="SUPFAM" id="SSF82171">
    <property type="entry name" value="DPP6 N-terminal domain-like"/>
    <property type="match status" value="1"/>
</dbReference>
<feature type="compositionally biased region" description="Low complexity" evidence="7">
    <location>
        <begin position="478"/>
        <end position="494"/>
    </location>
</feature>
<evidence type="ECO:0000256" key="4">
    <source>
        <dbReference type="ARBA" id="ARBA00022801"/>
    </source>
</evidence>
<dbReference type="GO" id="GO:0005634">
    <property type="term" value="C:nucleus"/>
    <property type="evidence" value="ECO:0007669"/>
    <property type="project" value="UniProtKB-SubCell"/>
</dbReference>
<feature type="region of interest" description="Disordered" evidence="7">
    <location>
        <begin position="347"/>
        <end position="499"/>
    </location>
</feature>
<feature type="non-terminal residue" evidence="9">
    <location>
        <position position="1"/>
    </location>
</feature>
<comment type="similarity">
    <text evidence="2">Belongs to the REXO1/REXO3 family.</text>
</comment>
<organism evidence="9">
    <name type="scientific">Aedes albopictus</name>
    <name type="common">Asian tiger mosquito</name>
    <name type="synonym">Stegomyia albopicta</name>
    <dbReference type="NCBI Taxonomy" id="7160"/>
    <lineage>
        <taxon>Eukaryota</taxon>
        <taxon>Metazoa</taxon>
        <taxon>Ecdysozoa</taxon>
        <taxon>Arthropoda</taxon>
        <taxon>Hexapoda</taxon>
        <taxon>Insecta</taxon>
        <taxon>Pterygota</taxon>
        <taxon>Neoptera</taxon>
        <taxon>Endopterygota</taxon>
        <taxon>Diptera</taxon>
        <taxon>Nematocera</taxon>
        <taxon>Culicoidea</taxon>
        <taxon>Culicidae</taxon>
        <taxon>Culicinae</taxon>
        <taxon>Aedini</taxon>
        <taxon>Aedes</taxon>
        <taxon>Stegomyia</taxon>
    </lineage>
</organism>
<feature type="compositionally biased region" description="Low complexity" evidence="7">
    <location>
        <begin position="94"/>
        <end position="110"/>
    </location>
</feature>
<dbReference type="FunFam" id="3.30.420.10:FF:000031">
    <property type="entry name" value="RNA exonuclease 1"/>
    <property type="match status" value="1"/>
</dbReference>
<feature type="compositionally biased region" description="Basic residues" evidence="7">
    <location>
        <begin position="152"/>
        <end position="162"/>
    </location>
</feature>
<evidence type="ECO:0000256" key="1">
    <source>
        <dbReference type="ARBA" id="ARBA00004123"/>
    </source>
</evidence>
<proteinExistence type="evidence at transcript level"/>
<feature type="region of interest" description="Disordered" evidence="7">
    <location>
        <begin position="275"/>
        <end position="315"/>
    </location>
</feature>
<dbReference type="VEuPathDB" id="VectorBase:AALC636_031588"/>
<feature type="compositionally biased region" description="Polar residues" evidence="7">
    <location>
        <begin position="163"/>
        <end position="177"/>
    </location>
</feature>
<feature type="compositionally biased region" description="Polar residues" evidence="7">
    <location>
        <begin position="412"/>
        <end position="433"/>
    </location>
</feature>
<feature type="compositionally biased region" description="Polar residues" evidence="7">
    <location>
        <begin position="278"/>
        <end position="304"/>
    </location>
</feature>
<feature type="compositionally biased region" description="Low complexity" evidence="7">
    <location>
        <begin position="391"/>
        <end position="411"/>
    </location>
</feature>
<feature type="compositionally biased region" description="Basic residues" evidence="7">
    <location>
        <begin position="378"/>
        <end position="390"/>
    </location>
</feature>
<feature type="compositionally biased region" description="Basic and acidic residues" evidence="7">
    <location>
        <begin position="181"/>
        <end position="196"/>
    </location>
</feature>
<dbReference type="InterPro" id="IPR036397">
    <property type="entry name" value="RNaseH_sf"/>
</dbReference>
<feature type="domain" description="Exonuclease" evidence="8">
    <location>
        <begin position="834"/>
        <end position="1049"/>
    </location>
</feature>
<evidence type="ECO:0000259" key="8">
    <source>
        <dbReference type="SMART" id="SM00479"/>
    </source>
</evidence>
<protein>
    <submittedName>
        <fullName evidence="9">Putative nucleic acid binding protein</fullName>
    </submittedName>
</protein>
<dbReference type="PANTHER" id="PTHR12801">
    <property type="entry name" value="RNA EXONUCLEASE REXO1 / RECO3 FAMILY MEMBER-RELATED"/>
    <property type="match status" value="1"/>
</dbReference>
<feature type="compositionally biased region" description="Polar residues" evidence="7">
    <location>
        <begin position="42"/>
        <end position="51"/>
    </location>
</feature>
<evidence type="ECO:0000256" key="3">
    <source>
        <dbReference type="ARBA" id="ARBA00022722"/>
    </source>
</evidence>
<keyword evidence="4" id="KW-0378">Hydrolase</keyword>
<feature type="region of interest" description="Disordered" evidence="7">
    <location>
        <begin position="654"/>
        <end position="679"/>
    </location>
</feature>
<evidence type="ECO:0000256" key="5">
    <source>
        <dbReference type="ARBA" id="ARBA00022839"/>
    </source>
</evidence>
<dbReference type="VEuPathDB" id="VectorBase:AALFPA_046202"/>
<feature type="compositionally biased region" description="Polar residues" evidence="7">
    <location>
        <begin position="129"/>
        <end position="142"/>
    </location>
</feature>
<feature type="region of interest" description="Disordered" evidence="7">
    <location>
        <begin position="519"/>
        <end position="542"/>
    </location>
</feature>
<feature type="compositionally biased region" description="Low complexity" evidence="7">
    <location>
        <begin position="447"/>
        <end position="460"/>
    </location>
</feature>
<dbReference type="SMART" id="SM00479">
    <property type="entry name" value="EXOIII"/>
    <property type="match status" value="1"/>
</dbReference>